<sequence length="257" mass="27936">MVLVDDLAEPVPLSGAPARVVSLVPSLTDAIETTRQGLVVGATEYCTHPTTLDVPRVGGSKYPDVDAVLALRPDLVVANAEENRPSDVERLRADGVAVWVTAAARTVPDGLASVRRLLTQGLGLGEPPWLVAAETTWRPTLPVRAHAIIPVWRRPWIVIGRDTFAGDVLHRLGVANTYADAQDRYPRPRLDDLRAKITAGEADLIVFPDEPYEFTVDDGPEAFPGVRHALISGRHLTWCGPSLVEAREILESTLNQE</sequence>
<dbReference type="AlphaFoldDB" id="A0A7Z0WN09"/>
<dbReference type="Gene3D" id="3.40.50.1980">
    <property type="entry name" value="Nitrogenase molybdenum iron protein domain"/>
    <property type="match status" value="2"/>
</dbReference>
<dbReference type="SUPFAM" id="SSF53807">
    <property type="entry name" value="Helical backbone' metal receptor"/>
    <property type="match status" value="1"/>
</dbReference>
<protein>
    <submittedName>
        <fullName evidence="2">Cobalamin-binding protein</fullName>
    </submittedName>
</protein>
<organism evidence="2 3">
    <name type="scientific">Actinophytocola xinjiangensis</name>
    <dbReference type="NCBI Taxonomy" id="485602"/>
    <lineage>
        <taxon>Bacteria</taxon>
        <taxon>Bacillati</taxon>
        <taxon>Actinomycetota</taxon>
        <taxon>Actinomycetes</taxon>
        <taxon>Pseudonocardiales</taxon>
        <taxon>Pseudonocardiaceae</taxon>
    </lineage>
</organism>
<dbReference type="PANTHER" id="PTHR30535:SF35">
    <property type="entry name" value="PERIPLASMIC BINDING PROTEIN"/>
    <property type="match status" value="1"/>
</dbReference>
<reference evidence="2 3" key="1">
    <citation type="submission" date="2016-12" db="EMBL/GenBank/DDBJ databases">
        <title>The draft genome sequence of Actinophytocola xinjiangensis.</title>
        <authorList>
            <person name="Wang W."/>
            <person name="Yuan L."/>
        </authorList>
    </citation>
    <scope>NUCLEOTIDE SEQUENCE [LARGE SCALE GENOMIC DNA]</scope>
    <source>
        <strain evidence="2 3">CGMCC 4.4663</strain>
    </source>
</reference>
<dbReference type="Proteomes" id="UP000185696">
    <property type="component" value="Unassembled WGS sequence"/>
</dbReference>
<evidence type="ECO:0000256" key="1">
    <source>
        <dbReference type="ARBA" id="ARBA00008814"/>
    </source>
</evidence>
<comment type="similarity">
    <text evidence="1">Belongs to the bacterial solute-binding protein 8 family.</text>
</comment>
<dbReference type="NCBIfam" id="NF038402">
    <property type="entry name" value="TroA_like"/>
    <property type="match status" value="1"/>
</dbReference>
<dbReference type="InterPro" id="IPR050902">
    <property type="entry name" value="ABC_Transporter_SBP"/>
</dbReference>
<evidence type="ECO:0000313" key="3">
    <source>
        <dbReference type="Proteomes" id="UP000185696"/>
    </source>
</evidence>
<dbReference type="PANTHER" id="PTHR30535">
    <property type="entry name" value="VITAMIN B12-BINDING PROTEIN"/>
    <property type="match status" value="1"/>
</dbReference>
<name>A0A7Z0WN09_9PSEU</name>
<evidence type="ECO:0000313" key="2">
    <source>
        <dbReference type="EMBL" id="OLF11207.1"/>
    </source>
</evidence>
<gene>
    <name evidence="2" type="ORF">BLA60_12660</name>
</gene>
<dbReference type="EMBL" id="MSIF01000005">
    <property type="protein sequence ID" value="OLF11207.1"/>
    <property type="molecule type" value="Genomic_DNA"/>
</dbReference>
<keyword evidence="3" id="KW-1185">Reference proteome</keyword>
<dbReference type="InterPro" id="IPR054828">
    <property type="entry name" value="Vit_B12_bind_prot"/>
</dbReference>
<proteinExistence type="inferred from homology"/>
<comment type="caution">
    <text evidence="2">The sequence shown here is derived from an EMBL/GenBank/DDBJ whole genome shotgun (WGS) entry which is preliminary data.</text>
</comment>
<accession>A0A7Z0WN09</accession>